<comment type="caution">
    <text evidence="3">The sequence shown here is derived from an EMBL/GenBank/DDBJ whole genome shotgun (WGS) entry which is preliminary data.</text>
</comment>
<feature type="compositionally biased region" description="Low complexity" evidence="2">
    <location>
        <begin position="773"/>
        <end position="786"/>
    </location>
</feature>
<protein>
    <recommendedName>
        <fullName evidence="5">Pentatricopeptide repeat-containing protein, chloroplastic</fullName>
    </recommendedName>
</protein>
<dbReference type="GO" id="GO:0003729">
    <property type="term" value="F:mRNA binding"/>
    <property type="evidence" value="ECO:0007669"/>
    <property type="project" value="TreeGrafter"/>
</dbReference>
<dbReference type="InterPro" id="IPR002885">
    <property type="entry name" value="PPR_rpt"/>
</dbReference>
<dbReference type="NCBIfam" id="TIGR00756">
    <property type="entry name" value="PPR"/>
    <property type="match status" value="2"/>
</dbReference>
<gene>
    <name evidence="3" type="ORF">PGLA1383_LOCUS13249</name>
</gene>
<feature type="repeat" description="PPR" evidence="1">
    <location>
        <begin position="158"/>
        <end position="192"/>
    </location>
</feature>
<dbReference type="AlphaFoldDB" id="A0A813E9V1"/>
<dbReference type="OMA" id="CASSHEW"/>
<evidence type="ECO:0000256" key="2">
    <source>
        <dbReference type="SAM" id="MobiDB-lite"/>
    </source>
</evidence>
<proteinExistence type="predicted"/>
<dbReference type="Proteomes" id="UP000654075">
    <property type="component" value="Unassembled WGS sequence"/>
</dbReference>
<reference evidence="3" key="1">
    <citation type="submission" date="2021-02" db="EMBL/GenBank/DDBJ databases">
        <authorList>
            <person name="Dougan E. K."/>
            <person name="Rhodes N."/>
            <person name="Thang M."/>
            <person name="Chan C."/>
        </authorList>
    </citation>
    <scope>NUCLEOTIDE SEQUENCE</scope>
</reference>
<evidence type="ECO:0000313" key="3">
    <source>
        <dbReference type="EMBL" id="CAE8594724.1"/>
    </source>
</evidence>
<sequence length="988" mass="104868">MDVSAMRSALVPRAASGAQSQQSQLAVLRDKRAGRQEVSQAAAQLRSQGALSKAQDYTFVLGALGRKSLWPEALELLAEMPLRRVEPNVISLNAAIAACQQGRQWEQALYLLAGASDRRLDPDLVSHNAAAAACAADGQWEVAVLLLEHARRRALRPDARSFSAAIGACAPGGHWQLALALLDEMVAERVSADAFACGAAAAACESSAQWRWSLEERGTPAAGAGNRQVPFASAIGACGRAGEWAWALALFEVSALERSGQWTAALALLHSMQDLSVAPNVIVFSSVLSACEKAGQWQAALELLTYMRKKGVHPTTVTYDAAIRSCRHSPRWEMGLQLLQELCKRDKLRPTDKTLNALSVCEAHGQWALALHLLSVSAKEHGIKPDVISFSVAASSCEKCGEWQQALSLLVVFRLLSCLVSEGLPRARLQADAIALSERGQRWQQVGPDAKAGLGARSLGAGDGYSPLGLVWAAESAGACNAVLGACCSARRWEAALELFSGARLRQLEPDVVTLLVTFTSAMAACELGLVWGSALALLDSLRTSGLFPDDVACNVALASCAGVRNWRATLALMQGGRRSRETLAESRDENGWPDLVAYNTALGACAQDESWPQALQLLGLLAQAGLKPEVASFNAALEACREGKAWRAALQGLAAMEVLLLPAGTVGTNLAAAACQRAGRHEEAWRLLTAAAGSSLQEASPDVVTFKTALSLAETGPGNAAALAVRPLAGLRACARQQLELARQQPDRAAVELQESGDANHQQQQHHHHRQQQQQQIQQQQQHQQESGDANALGAGATAVVAMEALQWHGPVDSVLQGALWRCVGAPVVAVLQAMCSRLSVLPSRTEGRLTDPVLERQFGLSADLTVDGFHALGLAHGKQGLPWRTWAACGSRRPLASGGSGTFFAEEPTSKDLTAWASWLTSATRCRARAQGHGTISASEGSSQSLCAADASAPGSRQLLPVQVQHDRAPHAERQLLVAMLQSIPN</sequence>
<feature type="repeat" description="PPR" evidence="1">
    <location>
        <begin position="476"/>
        <end position="510"/>
    </location>
</feature>
<dbReference type="EMBL" id="CAJNNV010007298">
    <property type="protein sequence ID" value="CAE8594724.1"/>
    <property type="molecule type" value="Genomic_DNA"/>
</dbReference>
<dbReference type="PROSITE" id="PS51375">
    <property type="entry name" value="PPR"/>
    <property type="match status" value="4"/>
</dbReference>
<accession>A0A813E9V1</accession>
<organism evidence="3 4">
    <name type="scientific">Polarella glacialis</name>
    <name type="common">Dinoflagellate</name>
    <dbReference type="NCBI Taxonomy" id="89957"/>
    <lineage>
        <taxon>Eukaryota</taxon>
        <taxon>Sar</taxon>
        <taxon>Alveolata</taxon>
        <taxon>Dinophyceae</taxon>
        <taxon>Suessiales</taxon>
        <taxon>Suessiaceae</taxon>
        <taxon>Polarella</taxon>
    </lineage>
</organism>
<dbReference type="OrthoDB" id="412398at2759"/>
<dbReference type="PANTHER" id="PTHR47938">
    <property type="entry name" value="RESPIRATORY COMPLEX I CHAPERONE (CIA84), PUTATIVE (AFU_ORTHOLOGUE AFUA_2G06020)-RELATED"/>
    <property type="match status" value="1"/>
</dbReference>
<name>A0A813E9V1_POLGL</name>
<evidence type="ECO:0008006" key="5">
    <source>
        <dbReference type="Google" id="ProtNLM"/>
    </source>
</evidence>
<evidence type="ECO:0000313" key="4">
    <source>
        <dbReference type="Proteomes" id="UP000654075"/>
    </source>
</evidence>
<dbReference type="PANTHER" id="PTHR47938:SF35">
    <property type="entry name" value="PENTATRICOPEPTIDE REPEAT-CONTAINING PROTEIN 4, MITOCHONDRIAL-RELATED"/>
    <property type="match status" value="1"/>
</dbReference>
<feature type="region of interest" description="Disordered" evidence="2">
    <location>
        <begin position="746"/>
        <end position="791"/>
    </location>
</feature>
<feature type="repeat" description="PPR" evidence="1">
    <location>
        <begin position="595"/>
        <end position="629"/>
    </location>
</feature>
<dbReference type="Gene3D" id="1.25.40.10">
    <property type="entry name" value="Tetratricopeptide repeat domain"/>
    <property type="match status" value="4"/>
</dbReference>
<dbReference type="Pfam" id="PF13812">
    <property type="entry name" value="PPR_3"/>
    <property type="match status" value="2"/>
</dbReference>
<dbReference type="InterPro" id="IPR011990">
    <property type="entry name" value="TPR-like_helical_dom_sf"/>
</dbReference>
<keyword evidence="4" id="KW-1185">Reference proteome</keyword>
<feature type="repeat" description="PPR" evidence="1">
    <location>
        <begin position="280"/>
        <end position="314"/>
    </location>
</feature>
<evidence type="ECO:0000256" key="1">
    <source>
        <dbReference type="PROSITE-ProRule" id="PRU00708"/>
    </source>
</evidence>
<dbReference type="Pfam" id="PF01535">
    <property type="entry name" value="PPR"/>
    <property type="match status" value="3"/>
</dbReference>